<gene>
    <name evidence="1" type="ORF">H1V43_08665</name>
</gene>
<evidence type="ECO:0000313" key="1">
    <source>
        <dbReference type="EMBL" id="MBA4861458.1"/>
    </source>
</evidence>
<dbReference type="EMBL" id="JACEQY010000006">
    <property type="protein sequence ID" value="MBA4861458.1"/>
    <property type="molecule type" value="Genomic_DNA"/>
</dbReference>
<dbReference type="AlphaFoldDB" id="A0A7W2CYI8"/>
<comment type="caution">
    <text evidence="1">The sequence shown here is derived from an EMBL/GenBank/DDBJ whole genome shotgun (WGS) entry which is preliminary data.</text>
</comment>
<protein>
    <submittedName>
        <fullName evidence="1">SMI1/KNR4 family protein</fullName>
    </submittedName>
</protein>
<reference evidence="1 2" key="1">
    <citation type="submission" date="2020-07" db="EMBL/GenBank/DDBJ databases">
        <title>Streptomyces isolated from Indian soil.</title>
        <authorList>
            <person name="Mandal S."/>
            <person name="Maiti P.K."/>
        </authorList>
    </citation>
    <scope>NUCLEOTIDE SEQUENCE [LARGE SCALE GENOMIC DNA]</scope>
    <source>
        <strain evidence="1 2">PSKA54</strain>
    </source>
</reference>
<dbReference type="Proteomes" id="UP000586976">
    <property type="component" value="Unassembled WGS sequence"/>
</dbReference>
<keyword evidence="2" id="KW-1185">Reference proteome</keyword>
<proteinExistence type="predicted"/>
<name>A0A7W2CYI8_9ACTN</name>
<dbReference type="SUPFAM" id="SSF160631">
    <property type="entry name" value="SMI1/KNR4-like"/>
    <property type="match status" value="1"/>
</dbReference>
<dbReference type="RefSeq" id="WP_181863436.1">
    <property type="nucleotide sequence ID" value="NZ_JACEQY010000006.1"/>
</dbReference>
<sequence>MRIREYLSETPVGLFPIPRLHTPAGQEEVVALEQRSGQPLEPHYREFLSLTDGVDGFYLTMPIFGCKDWQEGGRAFSALRFLEALRESDTPVDVGLSEDIGLFPISVSQDGSQGIFMLNATDMLPERFWWVGEGSSSFFGTFGDLLTYAIDPRSYTPRETMD</sequence>
<organism evidence="1 2">
    <name type="scientific">Streptomyces himalayensis subsp. aureolus</name>
    <dbReference type="NCBI Taxonomy" id="2758039"/>
    <lineage>
        <taxon>Bacteria</taxon>
        <taxon>Bacillati</taxon>
        <taxon>Actinomycetota</taxon>
        <taxon>Actinomycetes</taxon>
        <taxon>Kitasatosporales</taxon>
        <taxon>Streptomycetaceae</taxon>
        <taxon>Streptomyces</taxon>
        <taxon>Streptomyces himalayensis</taxon>
    </lineage>
</organism>
<evidence type="ECO:0000313" key="2">
    <source>
        <dbReference type="Proteomes" id="UP000586976"/>
    </source>
</evidence>
<accession>A0A7W2CYI8</accession>
<dbReference type="InterPro" id="IPR037883">
    <property type="entry name" value="Knr4/Smi1-like_sf"/>
</dbReference>